<accession>A0A0J1BH55</accession>
<evidence type="ECO:0000313" key="1">
    <source>
        <dbReference type="EMBL" id="KLU05871.1"/>
    </source>
</evidence>
<name>A0A0J1BH55_RHOIS</name>
<reference evidence="1" key="1">
    <citation type="submission" date="2015-05" db="EMBL/GenBank/DDBJ databases">
        <title>Permanent draft genome of Rhodopirellula islandicus K833.</title>
        <authorList>
            <person name="Kizina J."/>
            <person name="Richter M."/>
            <person name="Glockner F.O."/>
            <person name="Harder J."/>
        </authorList>
    </citation>
    <scope>NUCLEOTIDE SEQUENCE [LARGE SCALE GENOMIC DNA]</scope>
    <source>
        <strain evidence="1">K833</strain>
    </source>
</reference>
<sequence>MPSFEPLAVRYEFIALELSAPADSDVFLRLFDSMSPA</sequence>
<evidence type="ECO:0000313" key="2">
    <source>
        <dbReference type="Proteomes" id="UP000036367"/>
    </source>
</evidence>
<dbReference type="Proteomes" id="UP000036367">
    <property type="component" value="Unassembled WGS sequence"/>
</dbReference>
<protein>
    <submittedName>
        <fullName evidence="1">Uncharacterized protein</fullName>
    </submittedName>
</protein>
<dbReference type="AlphaFoldDB" id="A0A0J1BH55"/>
<dbReference type="EMBL" id="LECT01000017">
    <property type="protein sequence ID" value="KLU05871.1"/>
    <property type="molecule type" value="Genomic_DNA"/>
</dbReference>
<proteinExistence type="predicted"/>
<gene>
    <name evidence="1" type="ORF">RISK_002503</name>
</gene>
<organism evidence="1 2">
    <name type="scientific">Rhodopirellula islandica</name>
    <dbReference type="NCBI Taxonomy" id="595434"/>
    <lineage>
        <taxon>Bacteria</taxon>
        <taxon>Pseudomonadati</taxon>
        <taxon>Planctomycetota</taxon>
        <taxon>Planctomycetia</taxon>
        <taxon>Pirellulales</taxon>
        <taxon>Pirellulaceae</taxon>
        <taxon>Rhodopirellula</taxon>
    </lineage>
</organism>
<keyword evidence="2" id="KW-1185">Reference proteome</keyword>
<dbReference type="PATRIC" id="fig|595434.4.peg.2388"/>
<comment type="caution">
    <text evidence="1">The sequence shown here is derived from an EMBL/GenBank/DDBJ whole genome shotgun (WGS) entry which is preliminary data.</text>
</comment>